<comment type="caution">
    <text evidence="2">The sequence shown here is derived from an EMBL/GenBank/DDBJ whole genome shotgun (WGS) entry which is preliminary data.</text>
</comment>
<reference evidence="2 3" key="1">
    <citation type="journal article" date="2014" name="Genome Announc.">
        <title>Genome Sequence of the Microsporidian Species Nematocida sp1 Strain ERTm6 (ATCC PRA-372).</title>
        <authorList>
            <person name="Bakowski M.A."/>
            <person name="Priest M."/>
            <person name="Young S."/>
            <person name="Cuomo C.A."/>
            <person name="Troemel E.R."/>
        </authorList>
    </citation>
    <scope>NUCLEOTIDE SEQUENCE [LARGE SCALE GENOMIC DNA]</scope>
    <source>
        <strain evidence="2 3">ERTm6</strain>
    </source>
</reference>
<dbReference type="EMBL" id="AKIJ01000003">
    <property type="protein sequence ID" value="KFG26069.1"/>
    <property type="molecule type" value="Genomic_DNA"/>
</dbReference>
<evidence type="ECO:0000256" key="1">
    <source>
        <dbReference type="SAM" id="Phobius"/>
    </source>
</evidence>
<keyword evidence="3" id="KW-1185">Reference proteome</keyword>
<feature type="transmembrane region" description="Helical" evidence="1">
    <location>
        <begin position="142"/>
        <end position="160"/>
    </location>
</feature>
<keyword evidence="1" id="KW-0812">Transmembrane</keyword>
<evidence type="ECO:0000313" key="3">
    <source>
        <dbReference type="Proteomes" id="UP000054524"/>
    </source>
</evidence>
<gene>
    <name evidence="2" type="ORF">NESG_01183</name>
</gene>
<protein>
    <submittedName>
        <fullName evidence="2">Uncharacterized protein</fullName>
    </submittedName>
</protein>
<dbReference type="GeneID" id="77676156"/>
<keyword evidence="1" id="KW-1133">Transmembrane helix</keyword>
<accession>A0A086J1Q1</accession>
<dbReference type="HOGENOM" id="CLU_1571078_0_0_1"/>
<sequence>MYTHAPIEYEINQIELAEVANEIITRIKYEIKRNTLLPDTIAHNIQVDLDRFIQCIIVPKYISHSISDVQLNEDVMHKLKNIIQFNMERGNIYHIIQQEINNPEINNQKKVEDALYACIYTAIQNVEGVRLIGRSVYTYMGMLRWATVILMVCMLVTKVVQIRSSLEYIR</sequence>
<dbReference type="AlphaFoldDB" id="A0A086J1Q1"/>
<keyword evidence="1" id="KW-0472">Membrane</keyword>
<name>A0A086J1Q1_NEMA1</name>
<organism evidence="2 3">
    <name type="scientific">Nematocida ausubeli (strain ATCC PRA-371 / ERTm2)</name>
    <name type="common">Nematode killer fungus</name>
    <dbReference type="NCBI Taxonomy" id="1913371"/>
    <lineage>
        <taxon>Eukaryota</taxon>
        <taxon>Fungi</taxon>
        <taxon>Fungi incertae sedis</taxon>
        <taxon>Microsporidia</taxon>
        <taxon>Nematocida</taxon>
    </lineage>
</organism>
<dbReference type="Proteomes" id="UP000054524">
    <property type="component" value="Unassembled WGS sequence"/>
</dbReference>
<dbReference type="RefSeq" id="XP_052904624.1">
    <property type="nucleotide sequence ID" value="XM_053048819.1"/>
</dbReference>
<evidence type="ECO:0000313" key="2">
    <source>
        <dbReference type="EMBL" id="KFG26069.1"/>
    </source>
</evidence>
<proteinExistence type="predicted"/>